<proteinExistence type="predicted"/>
<keyword evidence="2" id="KW-1185">Reference proteome</keyword>
<organism evidence="1 2">
    <name type="scientific">Araneus ventricosus</name>
    <name type="common">Orbweaver spider</name>
    <name type="synonym">Epeira ventricosa</name>
    <dbReference type="NCBI Taxonomy" id="182803"/>
    <lineage>
        <taxon>Eukaryota</taxon>
        <taxon>Metazoa</taxon>
        <taxon>Ecdysozoa</taxon>
        <taxon>Arthropoda</taxon>
        <taxon>Chelicerata</taxon>
        <taxon>Arachnida</taxon>
        <taxon>Araneae</taxon>
        <taxon>Araneomorphae</taxon>
        <taxon>Entelegynae</taxon>
        <taxon>Araneoidea</taxon>
        <taxon>Araneidae</taxon>
        <taxon>Araneus</taxon>
    </lineage>
</organism>
<evidence type="ECO:0000313" key="1">
    <source>
        <dbReference type="EMBL" id="GBN51329.1"/>
    </source>
</evidence>
<dbReference type="AlphaFoldDB" id="A0A4Y2PJP6"/>
<sequence length="115" mass="13837">MIGNFGNDLKMVKNEIKLLQGYIKNFKEERHSLLLQTQKKNKDIEIFKINNDSLVKMNAYCDKESLVNYRFVKEKSRQLEEILRRQVYQQKLNHDPEDLWLSQVYFLVTRTVAQL</sequence>
<gene>
    <name evidence="1" type="ORF">AVEN_126121_1</name>
</gene>
<dbReference type="Proteomes" id="UP000499080">
    <property type="component" value="Unassembled WGS sequence"/>
</dbReference>
<name>A0A4Y2PJP6_ARAVE</name>
<accession>A0A4Y2PJP6</accession>
<comment type="caution">
    <text evidence="1">The sequence shown here is derived from an EMBL/GenBank/DDBJ whole genome shotgun (WGS) entry which is preliminary data.</text>
</comment>
<evidence type="ECO:0000313" key="2">
    <source>
        <dbReference type="Proteomes" id="UP000499080"/>
    </source>
</evidence>
<dbReference type="EMBL" id="BGPR01011434">
    <property type="protein sequence ID" value="GBN51329.1"/>
    <property type="molecule type" value="Genomic_DNA"/>
</dbReference>
<reference evidence="1 2" key="1">
    <citation type="journal article" date="2019" name="Sci. Rep.">
        <title>Orb-weaving spider Araneus ventricosus genome elucidates the spidroin gene catalogue.</title>
        <authorList>
            <person name="Kono N."/>
            <person name="Nakamura H."/>
            <person name="Ohtoshi R."/>
            <person name="Moran D.A.P."/>
            <person name="Shinohara A."/>
            <person name="Yoshida Y."/>
            <person name="Fujiwara M."/>
            <person name="Mori M."/>
            <person name="Tomita M."/>
            <person name="Arakawa K."/>
        </authorList>
    </citation>
    <scope>NUCLEOTIDE SEQUENCE [LARGE SCALE GENOMIC DNA]</scope>
</reference>
<protein>
    <submittedName>
        <fullName evidence="1">Uncharacterized protein</fullName>
    </submittedName>
</protein>